<evidence type="ECO:0000256" key="2">
    <source>
        <dbReference type="SAM" id="MobiDB-lite"/>
    </source>
</evidence>
<feature type="signal peptide" evidence="3">
    <location>
        <begin position="1"/>
        <end position="27"/>
    </location>
</feature>
<dbReference type="Proteomes" id="UP000618733">
    <property type="component" value="Unassembled WGS sequence"/>
</dbReference>
<evidence type="ECO:0000313" key="5">
    <source>
        <dbReference type="EMBL" id="MBK0422746.1"/>
    </source>
</evidence>
<accession>A0A934QES8</accession>
<dbReference type="EMBL" id="JAEHOI010000011">
    <property type="protein sequence ID" value="MBK0422746.1"/>
    <property type="molecule type" value="Genomic_DNA"/>
</dbReference>
<name>A0A934QES8_9MICO</name>
<dbReference type="SMART" id="SM00062">
    <property type="entry name" value="PBPb"/>
    <property type="match status" value="1"/>
</dbReference>
<dbReference type="AlphaFoldDB" id="A0A934QES8"/>
<protein>
    <submittedName>
        <fullName evidence="5">ABC transporter substrate-binding protein</fullName>
    </submittedName>
</protein>
<dbReference type="PROSITE" id="PS51257">
    <property type="entry name" value="PROKAR_LIPOPROTEIN"/>
    <property type="match status" value="1"/>
</dbReference>
<dbReference type="PANTHER" id="PTHR35936">
    <property type="entry name" value="MEMBRANE-BOUND LYTIC MUREIN TRANSGLYCOSYLASE F"/>
    <property type="match status" value="1"/>
</dbReference>
<sequence length="297" mass="31443">MRATTVNRSLALLGAAAIMVVGLTACGNSKTPPPDTGTKTESGDGTAASLVPKDIRDTGVLKAATAEGYPPMEMYKEGTQDLIGVDPELADLIAKQLDLKLQITNASFPGLIPGLQSKQWNMAISSMSDTAERRKAVDFVDYFTAGGSIMVKKGNPEGIKDIADLCGKAVVAGKGSSNLAILQKYSDEKCDTPMKVSESEDAPTGLLQLDTGRAVGTMVDYPVAKLMASKAGKYEVLEKQYEAGPWGIAIDKKNSELTQAVKKALQELIDNGEYQKLLEKYDVTSAAVKSAETNAGE</sequence>
<evidence type="ECO:0000313" key="6">
    <source>
        <dbReference type="Proteomes" id="UP000618733"/>
    </source>
</evidence>
<keyword evidence="6" id="KW-1185">Reference proteome</keyword>
<dbReference type="Gene3D" id="3.40.190.10">
    <property type="entry name" value="Periplasmic binding protein-like II"/>
    <property type="match status" value="2"/>
</dbReference>
<evidence type="ECO:0000259" key="4">
    <source>
        <dbReference type="SMART" id="SM00062"/>
    </source>
</evidence>
<dbReference type="CDD" id="cd01004">
    <property type="entry name" value="PBP2_MidA_like"/>
    <property type="match status" value="1"/>
</dbReference>
<dbReference type="SUPFAM" id="SSF53850">
    <property type="entry name" value="Periplasmic binding protein-like II"/>
    <property type="match status" value="1"/>
</dbReference>
<organism evidence="5 6">
    <name type="scientific">Leucobacter edaphi</name>
    <dbReference type="NCBI Taxonomy" id="2796472"/>
    <lineage>
        <taxon>Bacteria</taxon>
        <taxon>Bacillati</taxon>
        <taxon>Actinomycetota</taxon>
        <taxon>Actinomycetes</taxon>
        <taxon>Micrococcales</taxon>
        <taxon>Microbacteriaceae</taxon>
        <taxon>Leucobacter</taxon>
    </lineage>
</organism>
<dbReference type="PANTHER" id="PTHR35936:SF17">
    <property type="entry name" value="ARGININE-BINDING EXTRACELLULAR PROTEIN ARTP"/>
    <property type="match status" value="1"/>
</dbReference>
<proteinExistence type="predicted"/>
<evidence type="ECO:0000256" key="1">
    <source>
        <dbReference type="ARBA" id="ARBA00022729"/>
    </source>
</evidence>
<dbReference type="RefSeq" id="WP_200132933.1">
    <property type="nucleotide sequence ID" value="NZ_JAEHOI010000011.1"/>
</dbReference>
<feature type="chain" id="PRO_5037509170" evidence="3">
    <location>
        <begin position="28"/>
        <end position="297"/>
    </location>
</feature>
<feature type="region of interest" description="Disordered" evidence="2">
    <location>
        <begin position="27"/>
        <end position="50"/>
    </location>
</feature>
<keyword evidence="1 3" id="KW-0732">Signal</keyword>
<reference evidence="5" key="1">
    <citation type="submission" date="2020-12" db="EMBL/GenBank/DDBJ databases">
        <title>Leucobacter sp. CAS2, isolated from Chromium sludge.</title>
        <authorList>
            <person name="Xu Z."/>
        </authorList>
    </citation>
    <scope>NUCLEOTIDE SEQUENCE</scope>
    <source>
        <strain evidence="5">CSA2</strain>
    </source>
</reference>
<dbReference type="Pfam" id="PF00497">
    <property type="entry name" value="SBP_bac_3"/>
    <property type="match status" value="1"/>
</dbReference>
<evidence type="ECO:0000256" key="3">
    <source>
        <dbReference type="SAM" id="SignalP"/>
    </source>
</evidence>
<dbReference type="InterPro" id="IPR001638">
    <property type="entry name" value="Solute-binding_3/MltF_N"/>
</dbReference>
<comment type="caution">
    <text evidence="5">The sequence shown here is derived from an EMBL/GenBank/DDBJ whole genome shotgun (WGS) entry which is preliminary data.</text>
</comment>
<gene>
    <name evidence="5" type="ORF">JD292_11750</name>
</gene>
<feature type="domain" description="Solute-binding protein family 3/N-terminal" evidence="4">
    <location>
        <begin position="60"/>
        <end position="285"/>
    </location>
</feature>